<evidence type="ECO:0000256" key="9">
    <source>
        <dbReference type="ARBA" id="ARBA00048173"/>
    </source>
</evidence>
<dbReference type="SUPFAM" id="SSF56672">
    <property type="entry name" value="DNA/RNA polymerases"/>
    <property type="match status" value="1"/>
</dbReference>
<evidence type="ECO:0000313" key="11">
    <source>
        <dbReference type="EMBL" id="OAQ14472.1"/>
    </source>
</evidence>
<keyword evidence="5" id="KW-0460">Magnesium</keyword>
<evidence type="ECO:0000256" key="7">
    <source>
        <dbReference type="ARBA" id="ARBA00023118"/>
    </source>
</evidence>
<evidence type="ECO:0000256" key="3">
    <source>
        <dbReference type="ARBA" id="ARBA00022695"/>
    </source>
</evidence>
<comment type="catalytic activity">
    <reaction evidence="9">
        <text>DNA(n) + a 2'-deoxyribonucleoside 5'-triphosphate = DNA(n+1) + diphosphate</text>
        <dbReference type="Rhea" id="RHEA:22508"/>
        <dbReference type="Rhea" id="RHEA-COMP:17339"/>
        <dbReference type="Rhea" id="RHEA-COMP:17340"/>
        <dbReference type="ChEBI" id="CHEBI:33019"/>
        <dbReference type="ChEBI" id="CHEBI:61560"/>
        <dbReference type="ChEBI" id="CHEBI:173112"/>
        <dbReference type="EC" id="2.7.7.49"/>
    </reaction>
</comment>
<dbReference type="PATRIC" id="fig|1261658.3.peg.1787"/>
<keyword evidence="4" id="KW-0479">Metal-binding</keyword>
<keyword evidence="3" id="KW-0548">Nucleotidyltransferase</keyword>
<evidence type="ECO:0000256" key="8">
    <source>
        <dbReference type="ARBA" id="ARBA00034120"/>
    </source>
</evidence>
<evidence type="ECO:0000256" key="6">
    <source>
        <dbReference type="ARBA" id="ARBA00022918"/>
    </source>
</evidence>
<dbReference type="PROSITE" id="PS50878">
    <property type="entry name" value="RT_POL"/>
    <property type="match status" value="1"/>
</dbReference>
<dbReference type="GO" id="GO:0003723">
    <property type="term" value="F:RNA binding"/>
    <property type="evidence" value="ECO:0007669"/>
    <property type="project" value="InterPro"/>
</dbReference>
<dbReference type="GO" id="GO:0003964">
    <property type="term" value="F:RNA-directed DNA polymerase activity"/>
    <property type="evidence" value="ECO:0007669"/>
    <property type="project" value="UniProtKB-KW"/>
</dbReference>
<dbReference type="AlphaFoldDB" id="A0A179CXE9"/>
<dbReference type="PRINTS" id="PR00866">
    <property type="entry name" value="RNADNAPOLMS"/>
</dbReference>
<comment type="similarity">
    <text evidence="8">Belongs to the bacterial reverse transcriptase family.</text>
</comment>
<reference evidence="11 12" key="1">
    <citation type="submission" date="2014-01" db="EMBL/GenBank/DDBJ databases">
        <authorList>
            <person name="Zuccon D."/>
        </authorList>
    </citation>
    <scope>NUCLEOTIDE SEQUENCE [LARGE SCALE GENOMIC DNA]</scope>
    <source>
        <strain evidence="11 12">Y31</strain>
    </source>
</reference>
<dbReference type="InterPro" id="IPR051083">
    <property type="entry name" value="GrpII_Intron_Splice-Mob/Def"/>
</dbReference>
<keyword evidence="6 11" id="KW-0695">RNA-directed DNA polymerase</keyword>
<protein>
    <recommendedName>
        <fullName evidence="1">RNA-directed DNA polymerase</fullName>
        <ecNumber evidence="1">2.7.7.49</ecNumber>
    </recommendedName>
</protein>
<dbReference type="GO" id="GO:0051607">
    <property type="term" value="P:defense response to virus"/>
    <property type="evidence" value="ECO:0007669"/>
    <property type="project" value="UniProtKB-KW"/>
</dbReference>
<dbReference type="EC" id="2.7.7.49" evidence="1"/>
<evidence type="ECO:0000256" key="1">
    <source>
        <dbReference type="ARBA" id="ARBA00012493"/>
    </source>
</evidence>
<evidence type="ECO:0000256" key="2">
    <source>
        <dbReference type="ARBA" id="ARBA00022679"/>
    </source>
</evidence>
<feature type="domain" description="Reverse transcriptase" evidence="10">
    <location>
        <begin position="14"/>
        <end position="238"/>
    </location>
</feature>
<dbReference type="RefSeq" id="WP_064318815.1">
    <property type="nucleotide sequence ID" value="NZ_JACI01000002.1"/>
</dbReference>
<dbReference type="CDD" id="cd03487">
    <property type="entry name" value="RT_Bac_retron_II"/>
    <property type="match status" value="1"/>
</dbReference>
<evidence type="ECO:0000256" key="5">
    <source>
        <dbReference type="ARBA" id="ARBA00022842"/>
    </source>
</evidence>
<gene>
    <name evidence="11" type="ORF">F480_08955</name>
</gene>
<evidence type="ECO:0000256" key="4">
    <source>
        <dbReference type="ARBA" id="ARBA00022723"/>
    </source>
</evidence>
<dbReference type="PANTHER" id="PTHR34047">
    <property type="entry name" value="NUCLEAR INTRON MATURASE 1, MITOCHONDRIAL-RELATED"/>
    <property type="match status" value="1"/>
</dbReference>
<organism evidence="11 12">
    <name type="scientific">Bibersteinia trehalosi Y31</name>
    <dbReference type="NCBI Taxonomy" id="1261658"/>
    <lineage>
        <taxon>Bacteria</taxon>
        <taxon>Pseudomonadati</taxon>
        <taxon>Pseudomonadota</taxon>
        <taxon>Gammaproteobacteria</taxon>
        <taxon>Pasteurellales</taxon>
        <taxon>Pasteurellaceae</taxon>
        <taxon>Bibersteinia</taxon>
    </lineage>
</organism>
<dbReference type="InterPro" id="IPR000123">
    <property type="entry name" value="Reverse_transcriptase_msDNA"/>
</dbReference>
<comment type="caution">
    <text evidence="11">The sequence shown here is derived from an EMBL/GenBank/DDBJ whole genome shotgun (WGS) entry which is preliminary data.</text>
</comment>
<dbReference type="EMBL" id="JACI01000002">
    <property type="protein sequence ID" value="OAQ14472.1"/>
    <property type="molecule type" value="Genomic_DNA"/>
</dbReference>
<dbReference type="Proteomes" id="UP000078358">
    <property type="component" value="Unassembled WGS sequence"/>
</dbReference>
<accession>A0A179CXE9</accession>
<evidence type="ECO:0000259" key="10">
    <source>
        <dbReference type="PROSITE" id="PS50878"/>
    </source>
</evidence>
<dbReference type="NCBIfam" id="NF038233">
    <property type="entry name" value="retron_St85_RT"/>
    <property type="match status" value="1"/>
</dbReference>
<keyword evidence="2" id="KW-0808">Transferase</keyword>
<dbReference type="InterPro" id="IPR000477">
    <property type="entry name" value="RT_dom"/>
</dbReference>
<dbReference type="InterPro" id="IPR043502">
    <property type="entry name" value="DNA/RNA_pol_sf"/>
</dbReference>
<sequence>MLLEQLQKNFSLSKAESISFIESAPNRYKFYNVKKRHGGEREIAEPTRTLKTLQLWAMNQYLLDFDIHSSAIAYVKKKNIKDFVYPHTKNKYLLKLDFKDFFNSIKSHDFRLFLENTKFNLDDKEVDLLTKIFFCKNKKNGELYLSIGAPTSPFISNILMVEFDGAISSFCEKNDIVYTRYADDLAFSTNKPNTLHLIINEVDNLCKKVKFPKKLSINREKTVFTSKKHNRTLTGLVISNDGKIGIGREKKRKLRITAHKASLGLLSELELEKFKGMLAFLLSIDPNLSNYLKNKANL</sequence>
<dbReference type="PANTHER" id="PTHR34047:SF7">
    <property type="entry name" value="RNA-DIRECTED DNA POLYMERASE"/>
    <property type="match status" value="1"/>
</dbReference>
<evidence type="ECO:0000313" key="12">
    <source>
        <dbReference type="Proteomes" id="UP000078358"/>
    </source>
</evidence>
<name>A0A179CXE9_BIBTR</name>
<dbReference type="GO" id="GO:0046872">
    <property type="term" value="F:metal ion binding"/>
    <property type="evidence" value="ECO:0007669"/>
    <property type="project" value="UniProtKB-KW"/>
</dbReference>
<proteinExistence type="inferred from homology"/>
<dbReference type="Pfam" id="PF00078">
    <property type="entry name" value="RVT_1"/>
    <property type="match status" value="1"/>
</dbReference>
<keyword evidence="7" id="KW-0051">Antiviral defense</keyword>